<evidence type="ECO:0000256" key="2">
    <source>
        <dbReference type="ARBA" id="ARBA00022723"/>
    </source>
</evidence>
<dbReference type="RefSeq" id="WP_382384766.1">
    <property type="nucleotide sequence ID" value="NZ_JBHMEZ010000032.1"/>
</dbReference>
<dbReference type="PROSITE" id="PS50249">
    <property type="entry name" value="MPN"/>
    <property type="match status" value="1"/>
</dbReference>
<dbReference type="Proteomes" id="UP001589605">
    <property type="component" value="Unassembled WGS sequence"/>
</dbReference>
<keyword evidence="4" id="KW-0862">Zinc</keyword>
<dbReference type="PROSITE" id="PS01302">
    <property type="entry name" value="UPF0758"/>
    <property type="match status" value="1"/>
</dbReference>
<name>A0ABV5F6K0_9FLAO</name>
<evidence type="ECO:0000313" key="7">
    <source>
        <dbReference type="EMBL" id="MFB9055072.1"/>
    </source>
</evidence>
<dbReference type="Pfam" id="PF04002">
    <property type="entry name" value="RadC"/>
    <property type="match status" value="1"/>
</dbReference>
<dbReference type="CDD" id="cd08071">
    <property type="entry name" value="MPN_DUF2466"/>
    <property type="match status" value="1"/>
</dbReference>
<dbReference type="InterPro" id="IPR020891">
    <property type="entry name" value="UPF0758_CS"/>
</dbReference>
<evidence type="ECO:0000256" key="1">
    <source>
        <dbReference type="ARBA" id="ARBA00022670"/>
    </source>
</evidence>
<evidence type="ECO:0000256" key="5">
    <source>
        <dbReference type="ARBA" id="ARBA00023049"/>
    </source>
</evidence>
<organism evidence="7 8">
    <name type="scientific">Formosa undariae</name>
    <dbReference type="NCBI Taxonomy" id="1325436"/>
    <lineage>
        <taxon>Bacteria</taxon>
        <taxon>Pseudomonadati</taxon>
        <taxon>Bacteroidota</taxon>
        <taxon>Flavobacteriia</taxon>
        <taxon>Flavobacteriales</taxon>
        <taxon>Flavobacteriaceae</taxon>
        <taxon>Formosa</taxon>
    </lineage>
</organism>
<gene>
    <name evidence="7" type="ORF">ACFFVB_18470</name>
</gene>
<dbReference type="PANTHER" id="PTHR30471">
    <property type="entry name" value="DNA REPAIR PROTEIN RADC"/>
    <property type="match status" value="1"/>
</dbReference>
<keyword evidence="8" id="KW-1185">Reference proteome</keyword>
<dbReference type="InterPro" id="IPR037518">
    <property type="entry name" value="MPN"/>
</dbReference>
<protein>
    <submittedName>
        <fullName evidence="7">RadC family protein</fullName>
    </submittedName>
</protein>
<keyword evidence="5" id="KW-0482">Metalloprotease</keyword>
<keyword evidence="1" id="KW-0645">Protease</keyword>
<comment type="caution">
    <text evidence="7">The sequence shown here is derived from an EMBL/GenBank/DDBJ whole genome shotgun (WGS) entry which is preliminary data.</text>
</comment>
<evidence type="ECO:0000313" key="8">
    <source>
        <dbReference type="Proteomes" id="UP001589605"/>
    </source>
</evidence>
<dbReference type="InterPro" id="IPR025657">
    <property type="entry name" value="RadC_JAB"/>
</dbReference>
<keyword evidence="2" id="KW-0479">Metal-binding</keyword>
<dbReference type="Gene3D" id="3.40.140.10">
    <property type="entry name" value="Cytidine Deaminase, domain 2"/>
    <property type="match status" value="1"/>
</dbReference>
<reference evidence="7 8" key="1">
    <citation type="submission" date="2024-09" db="EMBL/GenBank/DDBJ databases">
        <authorList>
            <person name="Sun Q."/>
            <person name="Mori K."/>
        </authorList>
    </citation>
    <scope>NUCLEOTIDE SEQUENCE [LARGE SCALE GENOMIC DNA]</scope>
    <source>
        <strain evidence="7 8">CECT 8286</strain>
    </source>
</reference>
<dbReference type="InterPro" id="IPR001405">
    <property type="entry name" value="UPF0758"/>
</dbReference>
<sequence length="149" mass="16649">MVSLLDVQEIEISYKNNVPKADRYIITCSQDAYAVFLKAFHEKVEYKELFYIMMLNNSNEVLGITKISEAGITGTLVDTRIVFQTALKAHATALILAHNHPSGKLEPSQADKNLTSKLKTAGEYLDIKVLDHLIITKEGHLSFADDNLL</sequence>
<dbReference type="EMBL" id="JBHMEZ010000032">
    <property type="protein sequence ID" value="MFB9055072.1"/>
    <property type="molecule type" value="Genomic_DNA"/>
</dbReference>
<evidence type="ECO:0000259" key="6">
    <source>
        <dbReference type="PROSITE" id="PS50249"/>
    </source>
</evidence>
<feature type="domain" description="MPN" evidence="6">
    <location>
        <begin position="26"/>
        <end position="149"/>
    </location>
</feature>
<proteinExistence type="predicted"/>
<evidence type="ECO:0000256" key="4">
    <source>
        <dbReference type="ARBA" id="ARBA00022833"/>
    </source>
</evidence>
<keyword evidence="3" id="KW-0378">Hydrolase</keyword>
<accession>A0ABV5F6K0</accession>
<evidence type="ECO:0000256" key="3">
    <source>
        <dbReference type="ARBA" id="ARBA00022801"/>
    </source>
</evidence>
<dbReference type="PANTHER" id="PTHR30471:SF3">
    <property type="entry name" value="UPF0758 PROTEIN YEES-RELATED"/>
    <property type="match status" value="1"/>
</dbReference>